<feature type="transmembrane region" description="Helical" evidence="1">
    <location>
        <begin position="68"/>
        <end position="89"/>
    </location>
</feature>
<keyword evidence="1" id="KW-0472">Membrane</keyword>
<keyword evidence="1" id="KW-1133">Transmembrane helix</keyword>
<evidence type="ECO:0000313" key="2">
    <source>
        <dbReference type="EMBL" id="OGN29828.1"/>
    </source>
</evidence>
<reference evidence="2 3" key="1">
    <citation type="journal article" date="2016" name="Nat. Commun.">
        <title>Thousands of microbial genomes shed light on interconnected biogeochemical processes in an aquifer system.</title>
        <authorList>
            <person name="Anantharaman K."/>
            <person name="Brown C.T."/>
            <person name="Hug L.A."/>
            <person name="Sharon I."/>
            <person name="Castelle C.J."/>
            <person name="Probst A.J."/>
            <person name="Thomas B.C."/>
            <person name="Singh A."/>
            <person name="Wilkins M.J."/>
            <person name="Karaoz U."/>
            <person name="Brodie E.L."/>
            <person name="Williams K.H."/>
            <person name="Hubbard S.S."/>
            <person name="Banfield J.F."/>
        </authorList>
    </citation>
    <scope>NUCLEOTIDE SEQUENCE [LARGE SCALE GENOMIC DNA]</scope>
</reference>
<sequence length="482" mass="52328">MKEDFIEQLKNHARDVRPSAEWFSVTKQHLASYMRLHPQSTKPAYQATGISWQYIIAPLRSMTRLTPAFIALGAIVIFGTISATAYSSLPGDALYSWKIGINEPVESLFAIGSAQRAQFQVTLVDRRLTEVSEVLAHGGNTGKNSATARVQLEVQTVKARTQIARVASQNNEAALDVAINLDAKLKAHRELIHLLETKTVDDTQTEVRDTISSIEKTSTAIATSIAELEKKNQDSAENSISETDHASLIQDKIKDLDGHIAAIIDSIKAIPDDSPLKMRAEEQFSSVQKLRTHIDALEAAKKYSDALKEIHTLTASVADVEALLTITAKASNDVKRVITGNTQIPPDIAAPDAPASSSARFNPTVSIATDKTQYAPGETMIVQVEASNASSLSFAMSWRTGCQSNYRFDAPVNITEQNCIQVMTQVSVAPKSSHAWIFKATAPRAVGSHTVFGEIFTYGKARGVFTVADGIASSSLQTHPQL</sequence>
<accession>A0A1F8GYU7</accession>
<gene>
    <name evidence="2" type="ORF">A3A33_00885</name>
</gene>
<name>A0A1F8GYU7_9BACT</name>
<proteinExistence type="predicted"/>
<dbReference type="EMBL" id="MGKP01000002">
    <property type="protein sequence ID" value="OGN29828.1"/>
    <property type="molecule type" value="Genomic_DNA"/>
</dbReference>
<comment type="caution">
    <text evidence="2">The sequence shown here is derived from an EMBL/GenBank/DDBJ whole genome shotgun (WGS) entry which is preliminary data.</text>
</comment>
<evidence type="ECO:0000256" key="1">
    <source>
        <dbReference type="SAM" id="Phobius"/>
    </source>
</evidence>
<keyword evidence="1" id="KW-0812">Transmembrane</keyword>
<protein>
    <recommendedName>
        <fullName evidence="4">DUF5667 domain-containing protein</fullName>
    </recommendedName>
</protein>
<dbReference type="Proteomes" id="UP000179047">
    <property type="component" value="Unassembled WGS sequence"/>
</dbReference>
<dbReference type="AlphaFoldDB" id="A0A1F8GYU7"/>
<evidence type="ECO:0008006" key="4">
    <source>
        <dbReference type="Google" id="ProtNLM"/>
    </source>
</evidence>
<dbReference type="STRING" id="1802701.A3A33_00885"/>
<evidence type="ECO:0000313" key="3">
    <source>
        <dbReference type="Proteomes" id="UP000179047"/>
    </source>
</evidence>
<organism evidence="2 3">
    <name type="scientific">Candidatus Yanofskybacteria bacterium RIFCSPLOWO2_01_FULL_49_25</name>
    <dbReference type="NCBI Taxonomy" id="1802701"/>
    <lineage>
        <taxon>Bacteria</taxon>
        <taxon>Candidatus Yanofskyibacteriota</taxon>
    </lineage>
</organism>